<dbReference type="Gene3D" id="2.60.120.620">
    <property type="entry name" value="q2cbj1_9rhob like domain"/>
    <property type="match status" value="1"/>
</dbReference>
<dbReference type="GeneID" id="54568660"/>
<dbReference type="SUPFAM" id="SSF51197">
    <property type="entry name" value="Clavaminate synthase-like"/>
    <property type="match status" value="1"/>
</dbReference>
<dbReference type="AlphaFoldDB" id="A0A6A6D1Y4"/>
<gene>
    <name evidence="1" type="ORF">M409DRAFT_62974</name>
</gene>
<sequence length="319" mass="35738">MDAPRAIDLTANEQSARAYEPQNLQSALEGLHQDGLLVLKNVVDVAHVDKLREAMSAETKTILNERAGLFNQGVNSNILQCPPVANGDCLFDDVYFNPYVIQIANAYLGSKPIWSFTTGNNALTGTAGMRQPVHKDITFHHPTAPFYFIANIVLSDFCEANGATEFWLGSHAHTTSADQIPCTEETKVRKQVVGIDPSCNVKSEVVEQRRKIRPPIQAGCRKGDIMIRDLRTWHAGMPNTSDQDRIMVAIGYQAPWYQNNTQRLFLPLKHANFFARHGGQPVEVRANYLADDELGQLWKNYDFTFEPSVPVDRRVMAKL</sequence>
<dbReference type="Pfam" id="PF05721">
    <property type="entry name" value="PhyH"/>
    <property type="match status" value="1"/>
</dbReference>
<dbReference type="RefSeq" id="XP_033673081.1">
    <property type="nucleotide sequence ID" value="XM_033815388.1"/>
</dbReference>
<name>A0A6A6D1Y4_ZASCE</name>
<dbReference type="PANTHER" id="PTHR37563:SF2">
    <property type="entry name" value="PHYTANOYL-COA DIOXYGENASE FAMILY PROTEIN (AFU_ORTHOLOGUE AFUA_2G03330)"/>
    <property type="match status" value="1"/>
</dbReference>
<accession>A0A6A6D1Y4</accession>
<dbReference type="OrthoDB" id="3633766at2759"/>
<dbReference type="Proteomes" id="UP000799537">
    <property type="component" value="Unassembled WGS sequence"/>
</dbReference>
<reference evidence="1" key="1">
    <citation type="journal article" date="2020" name="Stud. Mycol.">
        <title>101 Dothideomycetes genomes: a test case for predicting lifestyles and emergence of pathogens.</title>
        <authorList>
            <person name="Haridas S."/>
            <person name="Albert R."/>
            <person name="Binder M."/>
            <person name="Bloem J."/>
            <person name="Labutti K."/>
            <person name="Salamov A."/>
            <person name="Andreopoulos B."/>
            <person name="Baker S."/>
            <person name="Barry K."/>
            <person name="Bills G."/>
            <person name="Bluhm B."/>
            <person name="Cannon C."/>
            <person name="Castanera R."/>
            <person name="Culley D."/>
            <person name="Daum C."/>
            <person name="Ezra D."/>
            <person name="Gonzalez J."/>
            <person name="Henrissat B."/>
            <person name="Kuo A."/>
            <person name="Liang C."/>
            <person name="Lipzen A."/>
            <person name="Lutzoni F."/>
            <person name="Magnuson J."/>
            <person name="Mondo S."/>
            <person name="Nolan M."/>
            <person name="Ohm R."/>
            <person name="Pangilinan J."/>
            <person name="Park H.-J."/>
            <person name="Ramirez L."/>
            <person name="Alfaro M."/>
            <person name="Sun H."/>
            <person name="Tritt A."/>
            <person name="Yoshinaga Y."/>
            <person name="Zwiers L.-H."/>
            <person name="Turgeon B."/>
            <person name="Goodwin S."/>
            <person name="Spatafora J."/>
            <person name="Crous P."/>
            <person name="Grigoriev I."/>
        </authorList>
    </citation>
    <scope>NUCLEOTIDE SEQUENCE</scope>
    <source>
        <strain evidence="1">ATCC 36951</strain>
    </source>
</reference>
<evidence type="ECO:0008006" key="3">
    <source>
        <dbReference type="Google" id="ProtNLM"/>
    </source>
</evidence>
<protein>
    <recommendedName>
        <fullName evidence="3">Phytanoyl-CoA dioxygenase family protein</fullName>
    </recommendedName>
</protein>
<dbReference type="EMBL" id="ML993581">
    <property type="protein sequence ID" value="KAF2172192.1"/>
    <property type="molecule type" value="Genomic_DNA"/>
</dbReference>
<evidence type="ECO:0000313" key="1">
    <source>
        <dbReference type="EMBL" id="KAF2172192.1"/>
    </source>
</evidence>
<proteinExistence type="predicted"/>
<evidence type="ECO:0000313" key="2">
    <source>
        <dbReference type="Proteomes" id="UP000799537"/>
    </source>
</evidence>
<keyword evidence="2" id="KW-1185">Reference proteome</keyword>
<organism evidence="1 2">
    <name type="scientific">Zasmidium cellare ATCC 36951</name>
    <dbReference type="NCBI Taxonomy" id="1080233"/>
    <lineage>
        <taxon>Eukaryota</taxon>
        <taxon>Fungi</taxon>
        <taxon>Dikarya</taxon>
        <taxon>Ascomycota</taxon>
        <taxon>Pezizomycotina</taxon>
        <taxon>Dothideomycetes</taxon>
        <taxon>Dothideomycetidae</taxon>
        <taxon>Mycosphaerellales</taxon>
        <taxon>Mycosphaerellaceae</taxon>
        <taxon>Zasmidium</taxon>
    </lineage>
</organism>
<dbReference type="InterPro" id="IPR051961">
    <property type="entry name" value="Fungal_Metabolite_Diox"/>
</dbReference>
<dbReference type="PANTHER" id="PTHR37563">
    <property type="entry name" value="PHYTANOYL-COA DIOXYGENASE FAMILY PROTEIN (AFU_ORTHOLOGUE AFUA_2G03330)"/>
    <property type="match status" value="1"/>
</dbReference>
<dbReference type="InterPro" id="IPR008775">
    <property type="entry name" value="Phytyl_CoA_dOase-like"/>
</dbReference>